<proteinExistence type="predicted"/>
<feature type="region of interest" description="Disordered" evidence="1">
    <location>
        <begin position="149"/>
        <end position="212"/>
    </location>
</feature>
<reference evidence="2" key="1">
    <citation type="submission" date="2019-10" db="EMBL/GenBank/DDBJ databases">
        <title>Conservation and host-specific expression of non-tandemly repeated heterogenous ribosome RNA gene in arbuscular mycorrhizal fungi.</title>
        <authorList>
            <person name="Maeda T."/>
            <person name="Kobayashi Y."/>
            <person name="Nakagawa T."/>
            <person name="Ezawa T."/>
            <person name="Yamaguchi K."/>
            <person name="Bino T."/>
            <person name="Nishimoto Y."/>
            <person name="Shigenobu S."/>
            <person name="Kawaguchi M."/>
        </authorList>
    </citation>
    <scope>NUCLEOTIDE SEQUENCE</scope>
    <source>
        <strain evidence="2">HR1</strain>
    </source>
</reference>
<evidence type="ECO:0000313" key="2">
    <source>
        <dbReference type="EMBL" id="GES99550.1"/>
    </source>
</evidence>
<accession>A0A8H3M7M4</accession>
<organism evidence="2 3">
    <name type="scientific">Rhizophagus clarus</name>
    <dbReference type="NCBI Taxonomy" id="94130"/>
    <lineage>
        <taxon>Eukaryota</taxon>
        <taxon>Fungi</taxon>
        <taxon>Fungi incertae sedis</taxon>
        <taxon>Mucoromycota</taxon>
        <taxon>Glomeromycotina</taxon>
        <taxon>Glomeromycetes</taxon>
        <taxon>Glomerales</taxon>
        <taxon>Glomeraceae</taxon>
        <taxon>Rhizophagus</taxon>
    </lineage>
</organism>
<evidence type="ECO:0000313" key="3">
    <source>
        <dbReference type="Proteomes" id="UP000615446"/>
    </source>
</evidence>
<dbReference type="Proteomes" id="UP000615446">
    <property type="component" value="Unassembled WGS sequence"/>
</dbReference>
<evidence type="ECO:0000256" key="1">
    <source>
        <dbReference type="SAM" id="MobiDB-lite"/>
    </source>
</evidence>
<dbReference type="AlphaFoldDB" id="A0A8H3M7M4"/>
<feature type="compositionally biased region" description="Low complexity" evidence="1">
    <location>
        <begin position="203"/>
        <end position="212"/>
    </location>
</feature>
<gene>
    <name evidence="2" type="ORF">RCL2_002604900</name>
</gene>
<name>A0A8H3M7M4_9GLOM</name>
<sequence>MYTDIATFLDVSPEWVENWLNTPIKETGHNVNATFKRTDIFQIHEIARVIMYQLNQLAEEDYWKAVEDYKNSSKELDHAFKKYLGKYRAFIEPIYRKFRDLTDKKRKAFAYQVEIEKIMLQGGFAYKDTEKIYIIYHINMLADGLDPYEIPGFGEPEEEESSWQPDYWGDEDPDNPANWQSMPDESDEDLSDDSSDSDEDPDYPYLESVEWI</sequence>
<protein>
    <submittedName>
        <fullName evidence="2">Uncharacterized protein</fullName>
    </submittedName>
</protein>
<comment type="caution">
    <text evidence="2">The sequence shown here is derived from an EMBL/GenBank/DDBJ whole genome shotgun (WGS) entry which is preliminary data.</text>
</comment>
<feature type="compositionally biased region" description="Acidic residues" evidence="1">
    <location>
        <begin position="184"/>
        <end position="202"/>
    </location>
</feature>
<dbReference type="EMBL" id="BLAL01000281">
    <property type="protein sequence ID" value="GES99550.1"/>
    <property type="molecule type" value="Genomic_DNA"/>
</dbReference>